<evidence type="ECO:0000313" key="2">
    <source>
        <dbReference type="EMBL" id="WDE06959.1"/>
    </source>
</evidence>
<proteinExistence type="predicted"/>
<keyword evidence="1" id="KW-0472">Membrane</keyword>
<keyword evidence="1" id="KW-0812">Transmembrane</keyword>
<dbReference type="RefSeq" id="WP_044841490.1">
    <property type="nucleotide sequence ID" value="NZ_CP059733.1"/>
</dbReference>
<evidence type="ECO:0000256" key="1">
    <source>
        <dbReference type="SAM" id="Phobius"/>
    </source>
</evidence>
<dbReference type="AlphaFoldDB" id="A0AAF0CBY1"/>
<organism evidence="2 3">
    <name type="scientific">Thalassomonas viridans</name>
    <dbReference type="NCBI Taxonomy" id="137584"/>
    <lineage>
        <taxon>Bacteria</taxon>
        <taxon>Pseudomonadati</taxon>
        <taxon>Pseudomonadota</taxon>
        <taxon>Gammaproteobacteria</taxon>
        <taxon>Alteromonadales</taxon>
        <taxon>Colwelliaceae</taxon>
        <taxon>Thalassomonas</taxon>
    </lineage>
</organism>
<dbReference type="Proteomes" id="UP000032352">
    <property type="component" value="Chromosome"/>
</dbReference>
<feature type="transmembrane region" description="Helical" evidence="1">
    <location>
        <begin position="6"/>
        <end position="28"/>
    </location>
</feature>
<accession>A0AAF0CBY1</accession>
<sequence length="113" mass="13214">MTLYNFLMLLGIVLFFLTAISTFCFFRISGKFLEREMKKEGILPPDWDSLMGLRYCWYAFAIIRNSVSPVSMVNDEAVLRLARKKDWYLAIFYLVTLYSFMAVAAIAYFLYAP</sequence>
<gene>
    <name evidence="2" type="ORF">SG34_008745</name>
</gene>
<dbReference type="EMBL" id="CP059733">
    <property type="protein sequence ID" value="WDE06959.1"/>
    <property type="molecule type" value="Genomic_DNA"/>
</dbReference>
<keyword evidence="3" id="KW-1185">Reference proteome</keyword>
<reference evidence="2 3" key="2">
    <citation type="journal article" date="2022" name="Mar. Drugs">
        <title>Bioassay-Guided Fractionation Leads to the Detection of Cholic Acid Generated by the Rare Thalassomonas sp.</title>
        <authorList>
            <person name="Pheiffer F."/>
            <person name="Schneider Y.K."/>
            <person name="Hansen E.H."/>
            <person name="Andersen J.H."/>
            <person name="Isaksson J."/>
            <person name="Busche T."/>
            <person name="R C."/>
            <person name="Kalinowski J."/>
            <person name="Zyl L.V."/>
            <person name="Trindade M."/>
        </authorList>
    </citation>
    <scope>NUCLEOTIDE SEQUENCE [LARGE SCALE GENOMIC DNA]</scope>
    <source>
        <strain evidence="2 3">XOM25</strain>
    </source>
</reference>
<keyword evidence="1" id="KW-1133">Transmembrane helix</keyword>
<name>A0AAF0CBY1_9GAMM</name>
<feature type="transmembrane region" description="Helical" evidence="1">
    <location>
        <begin position="87"/>
        <end position="111"/>
    </location>
</feature>
<protein>
    <submittedName>
        <fullName evidence="2">Uncharacterized protein</fullName>
    </submittedName>
</protein>
<reference evidence="2 3" key="1">
    <citation type="journal article" date="2015" name="Genome Announc.">
        <title>Draft Genome Sequences of Marine Isolates of Thalassomonas viridans and Thalassomonas actiniarum.</title>
        <authorList>
            <person name="Olonade I."/>
            <person name="van Zyl L.J."/>
            <person name="Trindade M."/>
        </authorList>
    </citation>
    <scope>NUCLEOTIDE SEQUENCE [LARGE SCALE GENOMIC DNA]</scope>
    <source>
        <strain evidence="2 3">XOM25</strain>
    </source>
</reference>
<evidence type="ECO:0000313" key="3">
    <source>
        <dbReference type="Proteomes" id="UP000032352"/>
    </source>
</evidence>
<dbReference type="KEGG" id="tvd:SG34_008745"/>